<evidence type="ECO:0000313" key="1">
    <source>
        <dbReference type="EMBL" id="MET3588797.1"/>
    </source>
</evidence>
<protein>
    <submittedName>
        <fullName evidence="1">Uncharacterized protein</fullName>
    </submittedName>
</protein>
<keyword evidence="2" id="KW-1185">Reference proteome</keyword>
<dbReference type="Proteomes" id="UP001549031">
    <property type="component" value="Unassembled WGS sequence"/>
</dbReference>
<name>A0ABV2HEG9_9HYPH</name>
<dbReference type="EMBL" id="JBEPLJ010000034">
    <property type="protein sequence ID" value="MET3588797.1"/>
    <property type="molecule type" value="Genomic_DNA"/>
</dbReference>
<organism evidence="1 2">
    <name type="scientific">Pseudorhizobium tarimense</name>
    <dbReference type="NCBI Taxonomy" id="1079109"/>
    <lineage>
        <taxon>Bacteria</taxon>
        <taxon>Pseudomonadati</taxon>
        <taxon>Pseudomonadota</taxon>
        <taxon>Alphaproteobacteria</taxon>
        <taxon>Hyphomicrobiales</taxon>
        <taxon>Rhizobiaceae</taxon>
        <taxon>Rhizobium/Agrobacterium group</taxon>
        <taxon>Pseudorhizobium</taxon>
    </lineage>
</organism>
<sequence length="82" mass="8461">MDITRETVTVTNRADFAQWAVERARAIVAGEGGDLALAARGADDNQIAATGNALGQAIVDALLDVFDSLLTEYPACPGDAGI</sequence>
<reference evidence="1 2" key="1">
    <citation type="submission" date="2024-06" db="EMBL/GenBank/DDBJ databases">
        <title>Genomic Encyclopedia of Type Strains, Phase IV (KMG-IV): sequencing the most valuable type-strain genomes for metagenomic binning, comparative biology and taxonomic classification.</title>
        <authorList>
            <person name="Goeker M."/>
        </authorList>
    </citation>
    <scope>NUCLEOTIDE SEQUENCE [LARGE SCALE GENOMIC DNA]</scope>
    <source>
        <strain evidence="1 2">DSM 105042</strain>
    </source>
</reference>
<accession>A0ABV2HEG9</accession>
<comment type="caution">
    <text evidence="1">The sequence shown here is derived from an EMBL/GenBank/DDBJ whole genome shotgun (WGS) entry which is preliminary data.</text>
</comment>
<proteinExistence type="predicted"/>
<evidence type="ECO:0000313" key="2">
    <source>
        <dbReference type="Proteomes" id="UP001549031"/>
    </source>
</evidence>
<gene>
    <name evidence="1" type="ORF">ABID21_004937</name>
</gene>